<name>A0A4P6YU70_9LACO</name>
<dbReference type="RefSeq" id="WP_133363406.1">
    <property type="nucleotide sequence ID" value="NZ_CP037940.1"/>
</dbReference>
<dbReference type="Proteomes" id="UP000292886">
    <property type="component" value="Chromosome"/>
</dbReference>
<protein>
    <submittedName>
        <fullName evidence="1">Uncharacterized protein</fullName>
    </submittedName>
</protein>
<dbReference type="KEGG" id="wei:EQG49_07585"/>
<gene>
    <name evidence="1" type="ORF">EQG49_07585</name>
</gene>
<dbReference type="AlphaFoldDB" id="A0A4P6YU70"/>
<evidence type="ECO:0000313" key="1">
    <source>
        <dbReference type="EMBL" id="QBO36329.1"/>
    </source>
</evidence>
<dbReference type="EMBL" id="CP037940">
    <property type="protein sequence ID" value="QBO36329.1"/>
    <property type="molecule type" value="Genomic_DNA"/>
</dbReference>
<sequence length="78" mass="8517">MKKLLITFSMIALVTVAAVGLCVARNSVLAFEANREAGAETTQHVKGTPKNYDWGIEYHPVVIGHGVPTRDAHPQLFE</sequence>
<keyword evidence="2" id="KW-1185">Reference proteome</keyword>
<organism evidence="1 2">
    <name type="scientific">Periweissella cryptocerci</name>
    <dbReference type="NCBI Taxonomy" id="2506420"/>
    <lineage>
        <taxon>Bacteria</taxon>
        <taxon>Bacillati</taxon>
        <taxon>Bacillota</taxon>
        <taxon>Bacilli</taxon>
        <taxon>Lactobacillales</taxon>
        <taxon>Lactobacillaceae</taxon>
        <taxon>Periweissella</taxon>
    </lineage>
</organism>
<reference evidence="2" key="1">
    <citation type="submission" date="2019-03" db="EMBL/GenBank/DDBJ databases">
        <title>Weissella sp. 26KH-42 Genome sequencing.</title>
        <authorList>
            <person name="Heo J."/>
            <person name="Kim S.-J."/>
            <person name="Kim J.-S."/>
            <person name="Hong S.-B."/>
            <person name="Kwon S.-W."/>
        </authorList>
    </citation>
    <scope>NUCLEOTIDE SEQUENCE [LARGE SCALE GENOMIC DNA]</scope>
    <source>
        <strain evidence="2">26KH-42</strain>
    </source>
</reference>
<proteinExistence type="predicted"/>
<evidence type="ECO:0000313" key="2">
    <source>
        <dbReference type="Proteomes" id="UP000292886"/>
    </source>
</evidence>
<accession>A0A4P6YU70</accession>